<protein>
    <submittedName>
        <fullName evidence="2">Uncharacterized protein</fullName>
    </submittedName>
</protein>
<organism evidence="2">
    <name type="scientific">marine metagenome</name>
    <dbReference type="NCBI Taxonomy" id="408172"/>
    <lineage>
        <taxon>unclassified sequences</taxon>
        <taxon>metagenomes</taxon>
        <taxon>ecological metagenomes</taxon>
    </lineage>
</organism>
<gene>
    <name evidence="2" type="ORF">METZ01_LOCUS363300</name>
</gene>
<feature type="compositionally biased region" description="Acidic residues" evidence="1">
    <location>
        <begin position="11"/>
        <end position="23"/>
    </location>
</feature>
<accession>A0A382SKR6</accession>
<reference evidence="2" key="1">
    <citation type="submission" date="2018-05" db="EMBL/GenBank/DDBJ databases">
        <authorList>
            <person name="Lanie J.A."/>
            <person name="Ng W.-L."/>
            <person name="Kazmierczak K.M."/>
            <person name="Andrzejewski T.M."/>
            <person name="Davidsen T.M."/>
            <person name="Wayne K.J."/>
            <person name="Tettelin H."/>
            <person name="Glass J.I."/>
            <person name="Rusch D."/>
            <person name="Podicherti R."/>
            <person name="Tsui H.-C.T."/>
            <person name="Winkler M.E."/>
        </authorList>
    </citation>
    <scope>NUCLEOTIDE SEQUENCE</scope>
</reference>
<dbReference type="AlphaFoldDB" id="A0A382SKR6"/>
<name>A0A382SKR6_9ZZZZ</name>
<proteinExistence type="predicted"/>
<feature type="non-terminal residue" evidence="2">
    <location>
        <position position="1"/>
    </location>
</feature>
<evidence type="ECO:0000313" key="2">
    <source>
        <dbReference type="EMBL" id="SVD10446.1"/>
    </source>
</evidence>
<dbReference type="EMBL" id="UINC01129806">
    <property type="protein sequence ID" value="SVD10446.1"/>
    <property type="molecule type" value="Genomic_DNA"/>
</dbReference>
<feature type="compositionally biased region" description="Acidic residues" evidence="1">
    <location>
        <begin position="32"/>
        <end position="46"/>
    </location>
</feature>
<feature type="region of interest" description="Disordered" evidence="1">
    <location>
        <begin position="1"/>
        <end position="54"/>
    </location>
</feature>
<evidence type="ECO:0000256" key="1">
    <source>
        <dbReference type="SAM" id="MobiDB-lite"/>
    </source>
</evidence>
<sequence>DLMQKQIDTEPSPEGEEGEEEGGGDFAGGEPEGGEPEGGESEEEQIQIDSKTRR</sequence>